<dbReference type="EMBL" id="DTKL01000022">
    <property type="protein sequence ID" value="HGY93941.1"/>
    <property type="molecule type" value="Genomic_DNA"/>
</dbReference>
<dbReference type="Pfam" id="PF02852">
    <property type="entry name" value="Pyr_redox_dim"/>
    <property type="match status" value="1"/>
</dbReference>
<feature type="disulfide bond" description="Redox-active" evidence="6">
    <location>
        <begin position="42"/>
        <end position="47"/>
    </location>
</feature>
<evidence type="ECO:0000256" key="6">
    <source>
        <dbReference type="PIRSR" id="PIRSR000350-4"/>
    </source>
</evidence>
<dbReference type="SUPFAM" id="SSF55424">
    <property type="entry name" value="FAD/NAD-linked reductases, dimerisation (C-terminal) domain"/>
    <property type="match status" value="1"/>
</dbReference>
<accession>A0A7V4XRU4</accession>
<dbReference type="PIRSF" id="PIRSF000350">
    <property type="entry name" value="Mercury_reductase_MerA"/>
    <property type="match status" value="1"/>
</dbReference>
<evidence type="ECO:0000256" key="4">
    <source>
        <dbReference type="PIRSR" id="PIRSR000350-2"/>
    </source>
</evidence>
<evidence type="ECO:0000313" key="9">
    <source>
        <dbReference type="EMBL" id="HGY93941.1"/>
    </source>
</evidence>
<dbReference type="InterPro" id="IPR023753">
    <property type="entry name" value="FAD/NAD-binding_dom"/>
</dbReference>
<dbReference type="Gene3D" id="3.50.50.60">
    <property type="entry name" value="FAD/NAD(P)-binding domain"/>
    <property type="match status" value="2"/>
</dbReference>
<dbReference type="InterPro" id="IPR004099">
    <property type="entry name" value="Pyr_nucl-diS_OxRdtase_dimer"/>
</dbReference>
<dbReference type="PRINTS" id="PR00368">
    <property type="entry name" value="FADPNR"/>
</dbReference>
<feature type="domain" description="FAD/NAD(P)-binding" evidence="8">
    <location>
        <begin position="6"/>
        <end position="318"/>
    </location>
</feature>
<organism evidence="9">
    <name type="scientific">Acidobacterium capsulatum</name>
    <dbReference type="NCBI Taxonomy" id="33075"/>
    <lineage>
        <taxon>Bacteria</taxon>
        <taxon>Pseudomonadati</taxon>
        <taxon>Acidobacteriota</taxon>
        <taxon>Terriglobia</taxon>
        <taxon>Terriglobales</taxon>
        <taxon>Acidobacteriaceae</taxon>
        <taxon>Acidobacterium</taxon>
    </lineage>
</organism>
<reference evidence="9" key="1">
    <citation type="journal article" date="2020" name="mSystems">
        <title>Genome- and Community-Level Interaction Insights into Carbon Utilization and Element Cycling Functions of Hydrothermarchaeota in Hydrothermal Sediment.</title>
        <authorList>
            <person name="Zhou Z."/>
            <person name="Liu Y."/>
            <person name="Xu W."/>
            <person name="Pan J."/>
            <person name="Luo Z.H."/>
            <person name="Li M."/>
        </authorList>
    </citation>
    <scope>NUCLEOTIDE SEQUENCE [LARGE SCALE GENOMIC DNA]</scope>
    <source>
        <strain evidence="9">SpSt-855</strain>
    </source>
</reference>
<dbReference type="PANTHER" id="PTHR43014:SF2">
    <property type="entry name" value="MERCURIC REDUCTASE"/>
    <property type="match status" value="1"/>
</dbReference>
<feature type="active site" description="Proton acceptor" evidence="4">
    <location>
        <position position="440"/>
    </location>
</feature>
<dbReference type="InterPro" id="IPR016156">
    <property type="entry name" value="FAD/NAD-linked_Rdtase_dimer_sf"/>
</dbReference>
<evidence type="ECO:0000256" key="5">
    <source>
        <dbReference type="PIRSR" id="PIRSR000350-3"/>
    </source>
</evidence>
<evidence type="ECO:0000256" key="2">
    <source>
        <dbReference type="ARBA" id="ARBA00022630"/>
    </source>
</evidence>
<dbReference type="InterPro" id="IPR036188">
    <property type="entry name" value="FAD/NAD-bd_sf"/>
</dbReference>
<evidence type="ECO:0000259" key="8">
    <source>
        <dbReference type="Pfam" id="PF07992"/>
    </source>
</evidence>
<keyword evidence="2" id="KW-0285">Flavoprotein</keyword>
<feature type="binding site" evidence="5">
    <location>
        <position position="51"/>
    </location>
    <ligand>
        <name>FAD</name>
        <dbReference type="ChEBI" id="CHEBI:57692"/>
    </ligand>
</feature>
<evidence type="ECO:0000259" key="7">
    <source>
        <dbReference type="Pfam" id="PF02852"/>
    </source>
</evidence>
<feature type="binding site" evidence="5">
    <location>
        <position position="266"/>
    </location>
    <ligand>
        <name>NAD(+)</name>
        <dbReference type="ChEBI" id="CHEBI:57540"/>
    </ligand>
</feature>
<proteinExistence type="inferred from homology"/>
<dbReference type="SUPFAM" id="SSF51905">
    <property type="entry name" value="FAD/NAD(P)-binding domain"/>
    <property type="match status" value="1"/>
</dbReference>
<dbReference type="GO" id="GO:0050660">
    <property type="term" value="F:flavin adenine dinucleotide binding"/>
    <property type="evidence" value="ECO:0007669"/>
    <property type="project" value="TreeGrafter"/>
</dbReference>
<feature type="domain" description="Pyridine nucleotide-disulphide oxidoreductase dimerisation" evidence="7">
    <location>
        <begin position="345"/>
        <end position="449"/>
    </location>
</feature>
<keyword evidence="5" id="KW-0547">Nucleotide-binding</keyword>
<feature type="binding site" evidence="5">
    <location>
        <position position="307"/>
    </location>
    <ligand>
        <name>FAD</name>
        <dbReference type="ChEBI" id="CHEBI:57692"/>
    </ligand>
</feature>
<comment type="cofactor">
    <cofactor evidence="5">
        <name>FAD</name>
        <dbReference type="ChEBI" id="CHEBI:57692"/>
    </cofactor>
    <text evidence="5">Binds 1 FAD per subunit.</text>
</comment>
<name>A0A7V4XRU4_9BACT</name>
<dbReference type="Pfam" id="PF07992">
    <property type="entry name" value="Pyr_redox_2"/>
    <property type="match status" value="1"/>
</dbReference>
<comment type="caution">
    <text evidence="9">The sequence shown here is derived from an EMBL/GenBank/DDBJ whole genome shotgun (WGS) entry which is preliminary data.</text>
</comment>
<evidence type="ECO:0000256" key="3">
    <source>
        <dbReference type="ARBA" id="ARBA00022827"/>
    </source>
</evidence>
<dbReference type="InterPro" id="IPR001100">
    <property type="entry name" value="Pyr_nuc-diS_OxRdtase"/>
</dbReference>
<gene>
    <name evidence="9" type="ORF">ENW50_04525</name>
</gene>
<feature type="binding site" evidence="5">
    <location>
        <begin position="176"/>
        <end position="183"/>
    </location>
    <ligand>
        <name>NAD(+)</name>
        <dbReference type="ChEBI" id="CHEBI:57540"/>
    </ligand>
</feature>
<dbReference type="PANTHER" id="PTHR43014">
    <property type="entry name" value="MERCURIC REDUCTASE"/>
    <property type="match status" value="1"/>
</dbReference>
<dbReference type="GO" id="GO:0003955">
    <property type="term" value="F:NAD(P)H dehydrogenase (quinone) activity"/>
    <property type="evidence" value="ECO:0007669"/>
    <property type="project" value="TreeGrafter"/>
</dbReference>
<evidence type="ECO:0000256" key="1">
    <source>
        <dbReference type="ARBA" id="ARBA00007532"/>
    </source>
</evidence>
<dbReference type="AlphaFoldDB" id="A0A7V4XRU4"/>
<dbReference type="Gene3D" id="3.30.390.30">
    <property type="match status" value="1"/>
</dbReference>
<sequence length="457" mass="49264">MSESFDAIVVGAGQAGPSLAKRLANAGRKVAMVERHLFGGTCVNTGCTPTKAMVASARAAHMARRGNDFGFHAGPVTVDWSAVKGRKDKIVHASRTGVEKGLRETENCTVFQGTARFESPTCMRVGDHRLQAPEIFLNVGARPSMPHLPGLDRVPFLTSTSILDLKERPEHLIVVGGGYVGLEFAQMFRRFGSNVTVVDRNPRIAMHEDEDASRVIEEIFNAEGIAVRTGAECIRLEMQGEQVAVGLTCGEGDPRIVGSHILLAVGRTPNTDDLNLQAAGVTTDARGFIEVDDRLRTNVQGIYAMGDCNGQGAFTHTSYNDFEIVAGNLLDGESRRVSDRIPAHALYVDPPLAHVGMTEEEARCSGEPILMGMRPMSHVSRAIEKSETFGFIKILVHAKTQQILGATLIGPGCDEAIHCVLTSMYAHQPVSLLKHSVHIHPTVAELIPTTLAGLKPL</sequence>
<comment type="similarity">
    <text evidence="1">Belongs to the class-I pyridine nucleotide-disulfide oxidoreductase family.</text>
</comment>
<dbReference type="NCBIfam" id="NF004992">
    <property type="entry name" value="PRK06370.1-4"/>
    <property type="match status" value="1"/>
</dbReference>
<protein>
    <submittedName>
        <fullName evidence="9">FAD-containing oxidoreductase</fullName>
    </submittedName>
</protein>
<dbReference type="PRINTS" id="PR00411">
    <property type="entry name" value="PNDRDTASEI"/>
</dbReference>
<keyword evidence="3 5" id="KW-0274">FAD</keyword>
<keyword evidence="5" id="KW-0520">NAD</keyword>